<evidence type="ECO:0000259" key="3">
    <source>
        <dbReference type="Pfam" id="PF13193"/>
    </source>
</evidence>
<dbReference type="Proteomes" id="UP001219605">
    <property type="component" value="Chromosome"/>
</dbReference>
<dbReference type="InterPro" id="IPR045851">
    <property type="entry name" value="AMP-bd_C_sf"/>
</dbReference>
<dbReference type="Gene3D" id="3.40.50.12780">
    <property type="entry name" value="N-terminal domain of ligase-like"/>
    <property type="match status" value="1"/>
</dbReference>
<feature type="domain" description="AMP-binding enzyme C-terminal" evidence="3">
    <location>
        <begin position="419"/>
        <end position="494"/>
    </location>
</feature>
<dbReference type="InterPro" id="IPR050237">
    <property type="entry name" value="ATP-dep_AMP-bd_enzyme"/>
</dbReference>
<dbReference type="InterPro" id="IPR025110">
    <property type="entry name" value="AMP-bd_C"/>
</dbReference>
<sequence length="534" mass="56984">MATSNVTEHLRRQALRRADREALVDGDRRWTYAELDADVDRHAAALRDGGIAAGELVGVLGRNTGTYVVELLALARLGAISVPLNWRLHPNEQAYVIDQAGITGLLYDDDFADDAARLVAATGVRTVVANGDRVVAGAGRLAALLDGQPSGVRVADAEKGPDDVHRLLYTSGTTARPKGVVHTYGNLTANHLAQVLELELTAADRILVSAPLFHVSGLEAPGLAIFVAGATMVLTPTFKAADIARIAAEERITGMVLAAQILFGLLDLDPPPDLGTLRYLLFAGVAPSVRQEVKRRLPHVRLVDTFGMTELCNGICYLDAAHEQSKLGALGAPFPGVHVRIVDEHFRPVPPGEAGEIVVRGEKVSPGYWRDDEANRRTRRDGWFLTGDVGRIDADGYLWFVDRRTDLIKSGGENIASAEIERVIARHPDVAEVAVVGVPDPTWDEVPKAYVILRDGATVTAEGLREHCRAELARYKVPKYVQIVSSLPRNDSGKVLKRSLRDAPPAAPGPADASTGSPAGSPGAADAPAPAVAG</sequence>
<dbReference type="SUPFAM" id="SSF56801">
    <property type="entry name" value="Acetyl-CoA synthetase-like"/>
    <property type="match status" value="1"/>
</dbReference>
<dbReference type="InterPro" id="IPR042099">
    <property type="entry name" value="ANL_N_sf"/>
</dbReference>
<dbReference type="PANTHER" id="PTHR43767:SF1">
    <property type="entry name" value="NONRIBOSOMAL PEPTIDE SYNTHASE PES1 (EUROFUNG)-RELATED"/>
    <property type="match status" value="1"/>
</dbReference>
<evidence type="ECO:0000256" key="1">
    <source>
        <dbReference type="SAM" id="MobiDB-lite"/>
    </source>
</evidence>
<evidence type="ECO:0000259" key="2">
    <source>
        <dbReference type="Pfam" id="PF00501"/>
    </source>
</evidence>
<dbReference type="Pfam" id="PF13193">
    <property type="entry name" value="AMP-binding_C"/>
    <property type="match status" value="1"/>
</dbReference>
<dbReference type="Pfam" id="PF00501">
    <property type="entry name" value="AMP-binding"/>
    <property type="match status" value="1"/>
</dbReference>
<feature type="domain" description="AMP-dependent synthetase/ligase" evidence="2">
    <location>
        <begin position="10"/>
        <end position="369"/>
    </location>
</feature>
<dbReference type="PANTHER" id="PTHR43767">
    <property type="entry name" value="LONG-CHAIN-FATTY-ACID--COA LIGASE"/>
    <property type="match status" value="1"/>
</dbReference>
<evidence type="ECO:0000313" key="4">
    <source>
        <dbReference type="EMBL" id="WDZ83674.1"/>
    </source>
</evidence>
<name>A0ABY7ZL33_9ACTN</name>
<organism evidence="4 5">
    <name type="scientific">Micromonospora cathayae</name>
    <dbReference type="NCBI Taxonomy" id="3028804"/>
    <lineage>
        <taxon>Bacteria</taxon>
        <taxon>Bacillati</taxon>
        <taxon>Actinomycetota</taxon>
        <taxon>Actinomycetes</taxon>
        <taxon>Micromonosporales</taxon>
        <taxon>Micromonosporaceae</taxon>
        <taxon>Micromonospora</taxon>
    </lineage>
</organism>
<evidence type="ECO:0000313" key="5">
    <source>
        <dbReference type="Proteomes" id="UP001219605"/>
    </source>
</evidence>
<accession>A0ABY7ZL33</accession>
<dbReference type="EMBL" id="CP118615">
    <property type="protein sequence ID" value="WDZ83674.1"/>
    <property type="molecule type" value="Genomic_DNA"/>
</dbReference>
<protein>
    <submittedName>
        <fullName evidence="4">AMP-binding protein</fullName>
    </submittedName>
</protein>
<gene>
    <name evidence="4" type="ORF">PVK37_24890</name>
</gene>
<keyword evidence="5" id="KW-1185">Reference proteome</keyword>
<dbReference type="Gene3D" id="3.30.300.30">
    <property type="match status" value="1"/>
</dbReference>
<dbReference type="RefSeq" id="WP_275030232.1">
    <property type="nucleotide sequence ID" value="NZ_CP118615.1"/>
</dbReference>
<proteinExistence type="predicted"/>
<feature type="compositionally biased region" description="Low complexity" evidence="1">
    <location>
        <begin position="509"/>
        <end position="534"/>
    </location>
</feature>
<reference evidence="4 5" key="1">
    <citation type="submission" date="2023-02" db="EMBL/GenBank/DDBJ databases">
        <authorList>
            <person name="Mo P."/>
        </authorList>
    </citation>
    <scope>NUCLEOTIDE SEQUENCE [LARGE SCALE GENOMIC DNA]</scope>
    <source>
        <strain evidence="4 5">HUAS 3</strain>
    </source>
</reference>
<dbReference type="InterPro" id="IPR000873">
    <property type="entry name" value="AMP-dep_synth/lig_dom"/>
</dbReference>
<feature type="region of interest" description="Disordered" evidence="1">
    <location>
        <begin position="494"/>
        <end position="534"/>
    </location>
</feature>